<dbReference type="EMBL" id="MU276118">
    <property type="protein sequence ID" value="KAI0041510.1"/>
    <property type="molecule type" value="Genomic_DNA"/>
</dbReference>
<keyword evidence="2" id="KW-1185">Reference proteome</keyword>
<gene>
    <name evidence="1" type="ORF">FA95DRAFT_1610949</name>
</gene>
<reference evidence="1" key="2">
    <citation type="journal article" date="2022" name="New Phytol.">
        <title>Evolutionary transition to the ectomycorrhizal habit in the genomes of a hyperdiverse lineage of mushroom-forming fungi.</title>
        <authorList>
            <person name="Looney B."/>
            <person name="Miyauchi S."/>
            <person name="Morin E."/>
            <person name="Drula E."/>
            <person name="Courty P.E."/>
            <person name="Kohler A."/>
            <person name="Kuo A."/>
            <person name="LaButti K."/>
            <person name="Pangilinan J."/>
            <person name="Lipzen A."/>
            <person name="Riley R."/>
            <person name="Andreopoulos W."/>
            <person name="He G."/>
            <person name="Johnson J."/>
            <person name="Nolan M."/>
            <person name="Tritt A."/>
            <person name="Barry K.W."/>
            <person name="Grigoriev I.V."/>
            <person name="Nagy L.G."/>
            <person name="Hibbett D."/>
            <person name="Henrissat B."/>
            <person name="Matheny P.B."/>
            <person name="Labbe J."/>
            <person name="Martin F.M."/>
        </authorList>
    </citation>
    <scope>NUCLEOTIDE SEQUENCE</scope>
    <source>
        <strain evidence="1">FP105234-sp</strain>
    </source>
</reference>
<name>A0ACB8RC16_9AGAM</name>
<organism evidence="1 2">
    <name type="scientific">Auriscalpium vulgare</name>
    <dbReference type="NCBI Taxonomy" id="40419"/>
    <lineage>
        <taxon>Eukaryota</taxon>
        <taxon>Fungi</taxon>
        <taxon>Dikarya</taxon>
        <taxon>Basidiomycota</taxon>
        <taxon>Agaricomycotina</taxon>
        <taxon>Agaricomycetes</taxon>
        <taxon>Russulales</taxon>
        <taxon>Auriscalpiaceae</taxon>
        <taxon>Auriscalpium</taxon>
    </lineage>
</organism>
<evidence type="ECO:0000313" key="1">
    <source>
        <dbReference type="EMBL" id="KAI0041510.1"/>
    </source>
</evidence>
<protein>
    <submittedName>
        <fullName evidence="1">Uncharacterized protein</fullName>
    </submittedName>
</protein>
<comment type="caution">
    <text evidence="1">The sequence shown here is derived from an EMBL/GenBank/DDBJ whole genome shotgun (WGS) entry which is preliminary data.</text>
</comment>
<dbReference type="Proteomes" id="UP000814033">
    <property type="component" value="Unassembled WGS sequence"/>
</dbReference>
<proteinExistence type="predicted"/>
<evidence type="ECO:0000313" key="2">
    <source>
        <dbReference type="Proteomes" id="UP000814033"/>
    </source>
</evidence>
<reference evidence="1" key="1">
    <citation type="submission" date="2021-02" db="EMBL/GenBank/DDBJ databases">
        <authorList>
            <consortium name="DOE Joint Genome Institute"/>
            <person name="Ahrendt S."/>
            <person name="Looney B.P."/>
            <person name="Miyauchi S."/>
            <person name="Morin E."/>
            <person name="Drula E."/>
            <person name="Courty P.E."/>
            <person name="Chicoki N."/>
            <person name="Fauchery L."/>
            <person name="Kohler A."/>
            <person name="Kuo A."/>
            <person name="Labutti K."/>
            <person name="Pangilinan J."/>
            <person name="Lipzen A."/>
            <person name="Riley R."/>
            <person name="Andreopoulos W."/>
            <person name="He G."/>
            <person name="Johnson J."/>
            <person name="Barry K.W."/>
            <person name="Grigoriev I.V."/>
            <person name="Nagy L."/>
            <person name="Hibbett D."/>
            <person name="Henrissat B."/>
            <person name="Matheny P.B."/>
            <person name="Labbe J."/>
            <person name="Martin F."/>
        </authorList>
    </citation>
    <scope>NUCLEOTIDE SEQUENCE</scope>
    <source>
        <strain evidence="1">FP105234-sp</strain>
    </source>
</reference>
<sequence>MPKRALDDPDASPSLRKASKRAASSDALPSPTPSKRLHTIHTSTPARSAVSSSWSTPATAYSVPSDSPSNPFGFKRSASLLELPKPTSFSKQLPLRFQFISPDPEPPPEPQRKGKYKAKPKPRAPKPRAADPDADLVTPGYEEQGTYRIVQVPLSYTFRHLHALVLFLFGGDPGSSSSAIPGHLFEAQKRVIMHPQTSRPGEIKTGRPWLRLSRVRDPYYSSQGALDVDLLGDVDADADTVEGEGAGESGWRWDGEDDITLAHIWPRMTFTHAIIYHHDAETQVHISISSQSVPHRKGVGNTPYVFRAFGRVRLDKSYVPSRSPSPPPRLIFPRVRKKPLFPSKHRAPPVTKRSEGPGDTEVESSDDQSRERTITLSTHLPDFDGGLDTSPWNRVDAFQLFLARMDVSDASNPRSRSHPPSRSSPSSLPDASSPRLSSASSLPRDIPSPPYSYKDASSSYSYRSSSPPAITPAPSFALTRFRVRRAERRIELVKRGISEAESDADDDEGAADADAEVEDDAGDDAGEYEFNPFADVDE</sequence>
<accession>A0ACB8RC16</accession>